<keyword evidence="7" id="KW-0072">Autophagy</keyword>
<dbReference type="GO" id="GO:0061723">
    <property type="term" value="P:glycophagy"/>
    <property type="evidence" value="ECO:0007669"/>
    <property type="project" value="TreeGrafter"/>
</dbReference>
<evidence type="ECO:0000256" key="8">
    <source>
        <dbReference type="ARBA" id="ARBA00023055"/>
    </source>
</evidence>
<feature type="region of interest" description="Disordered" evidence="13">
    <location>
        <begin position="1292"/>
        <end position="1313"/>
    </location>
</feature>
<gene>
    <name evidence="14" type="primary">ATG2</name>
    <name evidence="14" type="ORF">PC9H_001085</name>
</gene>
<sequence>MASWFTSWLPSLPTIDFSLPSTIQRRFISFVLKRTLGHFLRPGQLDVHQIDSQIGSGHVQVNNLELDNKAINSLIDNLPLELQDGSIGSVTARIPWPNPLTSTLGFSIQSLHLAFRLTSSTRKSETDLSDSVASVAESFIHDELTPREEATLRESIYSEVMTRDGEDDHHVPGGLNPFLTEPEEHDFQADSDPAGISLFAILIERLLAKFECDIADSKFTIISPGESSFTFYVGELTYAVESPATDPNTGVPVPVEGNVGETRKVTVKNVKVTSKDLRPPHMQSPWPSAYSSNAPTERAASPASSSSSLDEDTQLLMSQSIACLPQRSSSPTSSVASSMYQSAISAADEPSEADVDRQPSDRSPGGESRSTIMQTSPPLPVSDAHFEETIFSLGSDTATIRLTTPSPTSPAQSEGTSPLDSTSKQPSIRAENLKLSVSIGIITSSLRARHLRAVMDMLERWNLYRGPQRPTPTPPSESQPSALSLTVDGSVHVKGIALVVLPASNRPEDLSTFYARPLVPPSLSTAYVRVHIDSISCSFPHFILNDSAPPKRRDASREAPTATVSLSISDFSVFAVQPSLGDEIIASPIMITDPLLIMQPPASAPRAHPSDPEIEQLPEFQTVDYTDEASWVHGVRPSFWRTKPKQRARSQHTRQTSHATSNASEHGEAPQPMTPPVTPAVQLRLSRSGDIEVKVVPLHLFLDLGQALQHGGVLAFVGELYTVVDGVPDADSGKVTDDEDGSDSSTPPATPRQPSRTFEELQERERRRLERLVMEDLDLDLKYDYKREQTKKFDGPRPKAGQRKRKAPITKLSVKLAMVRLQLRCPSPIRYAQRSGAVVFDILDIELSTGESATKPTPKFVDFDNDSGSPRGNILASASFEAISLSLALAHTTRARSLIYATGLSSTNGATPRCRVVVMKLEPVNSHTPPLSLILEIASVRAVVPKDLLDGVQYWADDLSQLLEGLSKVPEEDSDTDKASMIGSRFFAKSRSGSTTGSGLTIGRKPPTEQSETVVKVIILEAHLTVLLPRQRANQIPRPIIVRASDIDILLELKPEGKTVVTLAVMEASVTDYPEAESVRKLLALTVPHSITYTPKPMVKLRFISLIVPETTAKEARIHLTLCGFEHTVHPDIGWIEDLATFSKAPPGAFESVIPSERTKITVKANDGSIRAVASKYPGAVLLYVGDFTFSTVLGESVMSYDLDASDLAILVVDDLADVSLKKPTAKGLLHWKGIGYALVSEVTILQTNVRVLTEAEVPNTQVTIERIGIRIHLCADTLTAITTFASDLTSVFSPPGEQPPKRRNQPSVLSKERTHPVFSTVEEHAFNVNPEVGPAIDMIHDDLPTNVYYLDEHFGSAAGLREVRDDDLDDFDGGDDIVAGGPVDVSLTLRNTGVTSDVGSETVKMLQPQGIHIVENYYDSLPAIPEDGGVERGPTTLQVRVHHGDVTLLLYDGYDWARTRRIIEDEVKEMRRRLAKIRQLVATGQVPDEGVEETSAMLFNSMYIGLERDPGELEPAALIAAIDEELREDTETATQSSWESLMPPTMPPTAGAAPRPHVRSTKVNGKKLTRSKRSRIEICLMGLRAEVDKYLPDDPTVARNFITVKDIEILDHIKSSTWKKFLTSMKTDSKGTIRETGSNMVRVELLTVRPAPGHPSEEARLKAKILPLRLYVDQDALDFLKKFFSFKDPDAPPSTSDGEDIYFQHAEVFPVDLKLDYKPRRVDYRALREGRTIELMNFFHFDGAEMTLRHITASGITGWPRFFDLLNDLWTPDVKATQLVDVISGVAPIRSVVNVGSGFADLVLLPIAQFKKDGRVVRGLQRGANSFVKSTAMEAIRLGARLATGTQVILEQAEGVIGGQFDQAITTETMQPTAWEEDSRPLLDEDEMADLISKYADQPSDITEGVQSAYKSLRKNLNSAAQTILAVPMEVYERSGDEASGPVRAVIRAVPIAVLKPMIGASEAISKTLMGLHNTMDPNVRYENEEKYKQR</sequence>
<dbReference type="GO" id="GO:0034045">
    <property type="term" value="C:phagophore assembly site membrane"/>
    <property type="evidence" value="ECO:0007669"/>
    <property type="project" value="UniProtKB-SubCell"/>
</dbReference>
<evidence type="ECO:0000313" key="15">
    <source>
        <dbReference type="Proteomes" id="UP000623687"/>
    </source>
</evidence>
<reference evidence="14" key="1">
    <citation type="submission" date="2019-07" db="EMBL/GenBank/DDBJ databases">
        <authorList>
            <person name="Palmer J.M."/>
        </authorList>
    </citation>
    <scope>NUCLEOTIDE SEQUENCE</scope>
    <source>
        <strain evidence="14">PC9</strain>
    </source>
</reference>
<evidence type="ECO:0000256" key="10">
    <source>
        <dbReference type="ARBA" id="ARBA00024479"/>
    </source>
</evidence>
<comment type="similarity">
    <text evidence="3">Belongs to the ATG2 family.</text>
</comment>
<comment type="catalytic activity">
    <reaction evidence="10">
        <text>a 1,2-diacyl-sn-glycero-3-phospho-L-serine(in) = a 1,2-diacyl-sn-glycero-3-phospho-L-serine(out)</text>
        <dbReference type="Rhea" id="RHEA:38663"/>
        <dbReference type="ChEBI" id="CHEBI:57262"/>
    </reaction>
</comment>
<dbReference type="RefSeq" id="XP_036636581.1">
    <property type="nucleotide sequence ID" value="XM_036770736.1"/>
</dbReference>
<dbReference type="GO" id="GO:0032266">
    <property type="term" value="F:phosphatidylinositol-3-phosphate binding"/>
    <property type="evidence" value="ECO:0007669"/>
    <property type="project" value="TreeGrafter"/>
</dbReference>
<evidence type="ECO:0000256" key="4">
    <source>
        <dbReference type="ARBA" id="ARBA00018070"/>
    </source>
</evidence>
<dbReference type="Pfam" id="PF13329">
    <property type="entry name" value="ATG2_CAD"/>
    <property type="match status" value="1"/>
</dbReference>
<feature type="compositionally biased region" description="Basic residues" evidence="13">
    <location>
        <begin position="642"/>
        <end position="652"/>
    </location>
</feature>
<keyword evidence="15" id="KW-1185">Reference proteome</keyword>
<dbReference type="OrthoDB" id="18982at2759"/>
<feature type="compositionally biased region" description="Basic residues" evidence="13">
    <location>
        <begin position="1557"/>
        <end position="1568"/>
    </location>
</feature>
<proteinExistence type="inferred from homology"/>
<keyword evidence="5" id="KW-0813">Transport</keyword>
<feature type="compositionally biased region" description="Low complexity" evidence="13">
    <location>
        <begin position="328"/>
        <end position="338"/>
    </location>
</feature>
<evidence type="ECO:0000256" key="1">
    <source>
        <dbReference type="ARBA" id="ARBA00004406"/>
    </source>
</evidence>
<feature type="compositionally biased region" description="Polar residues" evidence="13">
    <location>
        <begin position="396"/>
        <end position="426"/>
    </location>
</feature>
<dbReference type="GO" id="GO:0043495">
    <property type="term" value="F:protein-membrane adaptor activity"/>
    <property type="evidence" value="ECO:0007669"/>
    <property type="project" value="TreeGrafter"/>
</dbReference>
<keyword evidence="6" id="KW-0256">Endoplasmic reticulum</keyword>
<evidence type="ECO:0000256" key="13">
    <source>
        <dbReference type="SAM" id="MobiDB-lite"/>
    </source>
</evidence>
<dbReference type="EMBL" id="JACETU010000001">
    <property type="protein sequence ID" value="KAF7440737.1"/>
    <property type="molecule type" value="Genomic_DNA"/>
</dbReference>
<dbReference type="GO" id="GO:0034727">
    <property type="term" value="P:piecemeal microautophagy of the nucleus"/>
    <property type="evidence" value="ECO:0007669"/>
    <property type="project" value="TreeGrafter"/>
</dbReference>
<dbReference type="GO" id="GO:0005789">
    <property type="term" value="C:endoplasmic reticulum membrane"/>
    <property type="evidence" value="ECO:0007669"/>
    <property type="project" value="UniProtKB-SubCell"/>
</dbReference>
<evidence type="ECO:0000256" key="3">
    <source>
        <dbReference type="ARBA" id="ARBA00009714"/>
    </source>
</evidence>
<evidence type="ECO:0000256" key="7">
    <source>
        <dbReference type="ARBA" id="ARBA00023006"/>
    </source>
</evidence>
<dbReference type="PANTHER" id="PTHR13190">
    <property type="entry name" value="AUTOPHAGY-RELATED 2, ISOFORM A"/>
    <property type="match status" value="1"/>
</dbReference>
<feature type="region of interest" description="Disordered" evidence="13">
    <location>
        <begin position="731"/>
        <end position="762"/>
    </location>
</feature>
<feature type="compositionally biased region" description="Polar residues" evidence="13">
    <location>
        <begin position="743"/>
        <end position="755"/>
    </location>
</feature>
<dbReference type="GeneID" id="59370926"/>
<name>A0A8H7DX67_PLEOS</name>
<dbReference type="GO" id="GO:0061709">
    <property type="term" value="P:reticulophagy"/>
    <property type="evidence" value="ECO:0007669"/>
    <property type="project" value="TreeGrafter"/>
</dbReference>
<comment type="catalytic activity">
    <reaction evidence="11">
        <text>a 1,2-diacyl-sn-glycero-3-phosphoethanolamine(in) = a 1,2-diacyl-sn-glycero-3-phosphoethanolamine(out)</text>
        <dbReference type="Rhea" id="RHEA:38895"/>
        <dbReference type="ChEBI" id="CHEBI:64612"/>
    </reaction>
</comment>
<comment type="catalytic activity">
    <reaction evidence="12">
        <text>a 1,2-diacyl-sn-glycero-3-phosphocholine(in) = a 1,2-diacyl-sn-glycero-3-phosphocholine(out)</text>
        <dbReference type="Rhea" id="RHEA:38571"/>
        <dbReference type="ChEBI" id="CHEBI:57643"/>
    </reaction>
</comment>
<feature type="compositionally biased region" description="Low complexity" evidence="13">
    <location>
        <begin position="299"/>
        <end position="308"/>
    </location>
</feature>
<dbReference type="GO" id="GO:0000422">
    <property type="term" value="P:autophagy of mitochondrion"/>
    <property type="evidence" value="ECO:0007669"/>
    <property type="project" value="TreeGrafter"/>
</dbReference>
<feature type="compositionally biased region" description="Polar residues" evidence="13">
    <location>
        <begin position="653"/>
        <end position="664"/>
    </location>
</feature>
<dbReference type="GO" id="GO:0006869">
    <property type="term" value="P:lipid transport"/>
    <property type="evidence" value="ECO:0007669"/>
    <property type="project" value="UniProtKB-KW"/>
</dbReference>
<evidence type="ECO:0000256" key="6">
    <source>
        <dbReference type="ARBA" id="ARBA00022824"/>
    </source>
</evidence>
<evidence type="ECO:0000313" key="14">
    <source>
        <dbReference type="EMBL" id="KAF7440737.1"/>
    </source>
</evidence>
<feature type="region of interest" description="Disordered" evidence="13">
    <location>
        <begin position="396"/>
        <end position="428"/>
    </location>
</feature>
<feature type="compositionally biased region" description="Polar residues" evidence="13">
    <location>
        <begin position="285"/>
        <end position="295"/>
    </location>
</feature>
<dbReference type="GO" id="GO:0000045">
    <property type="term" value="P:autophagosome assembly"/>
    <property type="evidence" value="ECO:0007669"/>
    <property type="project" value="TreeGrafter"/>
</dbReference>
<comment type="caution">
    <text evidence="14">The sequence shown here is derived from an EMBL/GenBank/DDBJ whole genome shotgun (WGS) entry which is preliminary data.</text>
</comment>
<feature type="region of interest" description="Disordered" evidence="13">
    <location>
        <begin position="270"/>
        <end position="382"/>
    </location>
</feature>
<dbReference type="GO" id="GO:0061908">
    <property type="term" value="C:phagophore"/>
    <property type="evidence" value="ECO:0007669"/>
    <property type="project" value="TreeGrafter"/>
</dbReference>
<keyword evidence="8" id="KW-0445">Lipid transport</keyword>
<dbReference type="InterPro" id="IPR026849">
    <property type="entry name" value="ATG2"/>
</dbReference>
<dbReference type="Proteomes" id="UP000623687">
    <property type="component" value="Unassembled WGS sequence"/>
</dbReference>
<evidence type="ECO:0000256" key="11">
    <source>
        <dbReference type="ARBA" id="ARBA00024615"/>
    </source>
</evidence>
<organism evidence="14 15">
    <name type="scientific">Pleurotus ostreatus</name>
    <name type="common">Oyster mushroom</name>
    <name type="synonym">White-rot fungus</name>
    <dbReference type="NCBI Taxonomy" id="5322"/>
    <lineage>
        <taxon>Eukaryota</taxon>
        <taxon>Fungi</taxon>
        <taxon>Dikarya</taxon>
        <taxon>Basidiomycota</taxon>
        <taxon>Agaricomycotina</taxon>
        <taxon>Agaricomycetes</taxon>
        <taxon>Agaricomycetidae</taxon>
        <taxon>Agaricales</taxon>
        <taxon>Pleurotineae</taxon>
        <taxon>Pleurotaceae</taxon>
        <taxon>Pleurotus</taxon>
    </lineage>
</organism>
<evidence type="ECO:0000256" key="9">
    <source>
        <dbReference type="ARBA" id="ARBA00023136"/>
    </source>
</evidence>
<keyword evidence="9" id="KW-0472">Membrane</keyword>
<accession>A0A8H7DX67</accession>
<dbReference type="VEuPathDB" id="FungiDB:PC9H_001085"/>
<evidence type="ECO:0000256" key="5">
    <source>
        <dbReference type="ARBA" id="ARBA00022448"/>
    </source>
</evidence>
<evidence type="ECO:0000256" key="2">
    <source>
        <dbReference type="ARBA" id="ARBA00004623"/>
    </source>
</evidence>
<comment type="subcellular location">
    <subcellularLocation>
        <location evidence="1">Endoplasmic reticulum membrane</location>
        <topology evidence="1">Peripheral membrane protein</topology>
    </subcellularLocation>
    <subcellularLocation>
        <location evidence="2">Preautophagosomal structure membrane</location>
        <topology evidence="2">Peripheral membrane protein</topology>
    </subcellularLocation>
</comment>
<feature type="region of interest" description="Disordered" evidence="13">
    <location>
        <begin position="1530"/>
        <end position="1568"/>
    </location>
</feature>
<protein>
    <recommendedName>
        <fullName evidence="4">Autophagy-related protein 2</fullName>
    </recommendedName>
</protein>
<dbReference type="PANTHER" id="PTHR13190:SF1">
    <property type="entry name" value="AUTOPHAGY-RELATED 2, ISOFORM A"/>
    <property type="match status" value="1"/>
</dbReference>
<feature type="region of interest" description="Disordered" evidence="13">
    <location>
        <begin position="642"/>
        <end position="678"/>
    </location>
</feature>
<evidence type="ECO:0000256" key="12">
    <source>
        <dbReference type="ARBA" id="ARBA00024631"/>
    </source>
</evidence>